<dbReference type="RefSeq" id="WP_157303805.1">
    <property type="nucleotide sequence ID" value="NZ_BAAAZB010000018.1"/>
</dbReference>
<comment type="caution">
    <text evidence="1">The sequence shown here is derived from an EMBL/GenBank/DDBJ whole genome shotgun (WGS) entry which is preliminary data.</text>
</comment>
<dbReference type="Proteomes" id="UP000468388">
    <property type="component" value="Unassembled WGS sequence"/>
</dbReference>
<dbReference type="EMBL" id="WRXO01000015">
    <property type="protein sequence ID" value="MVT45018.1"/>
    <property type="molecule type" value="Genomic_DNA"/>
</dbReference>
<keyword evidence="2" id="KW-1185">Reference proteome</keyword>
<protein>
    <submittedName>
        <fullName evidence="1">Uncharacterized protein</fullName>
    </submittedName>
</protein>
<proteinExistence type="predicted"/>
<dbReference type="AlphaFoldDB" id="A0A6N8JLB1"/>
<evidence type="ECO:0000313" key="1">
    <source>
        <dbReference type="EMBL" id="MVT45018.1"/>
    </source>
</evidence>
<dbReference type="OrthoDB" id="668426at2"/>
<name>A0A6N8JLB1_9BACT</name>
<reference evidence="1 2" key="1">
    <citation type="submission" date="2019-12" db="EMBL/GenBank/DDBJ databases">
        <title>The draft genomic sequence of strain Chitinophaga oryziterrae JCM 16595.</title>
        <authorList>
            <person name="Zhang X."/>
        </authorList>
    </citation>
    <scope>NUCLEOTIDE SEQUENCE [LARGE SCALE GENOMIC DNA]</scope>
    <source>
        <strain evidence="1 2">JCM 16595</strain>
    </source>
</reference>
<accession>A0A6N8JLB1</accession>
<evidence type="ECO:0000313" key="2">
    <source>
        <dbReference type="Proteomes" id="UP000468388"/>
    </source>
</evidence>
<sequence>MAILKSGIPFTGSVGNMSCYTRKDMEGVYIVRTKGGGSRKKIAKSPTCKAIRDNNADFGVSSKAGSNVRWMLTYVKHLADYNITPKLNSLSKIIQSYDRVNPKGKREVLFAKHRQLLNGFSLNNRYPLDGIVRHPLQCTINRTTCSAIVQFPDLIPGVNLFLPWKAPLYRFIISLGILTDNGAKPVQERTHRFVKRVYTAWQTAQIPFAAQQIEVKIENGYADEEGQTLILSIGIEMGEPITNELIGIVKNTGSAKIVMVE</sequence>
<organism evidence="1 2">
    <name type="scientific">Chitinophaga oryziterrae</name>
    <dbReference type="NCBI Taxonomy" id="1031224"/>
    <lineage>
        <taxon>Bacteria</taxon>
        <taxon>Pseudomonadati</taxon>
        <taxon>Bacteroidota</taxon>
        <taxon>Chitinophagia</taxon>
        <taxon>Chitinophagales</taxon>
        <taxon>Chitinophagaceae</taxon>
        <taxon>Chitinophaga</taxon>
    </lineage>
</organism>
<gene>
    <name evidence="1" type="ORF">GO495_30805</name>
</gene>